<keyword evidence="12 16" id="KW-0456">Lyase</keyword>
<dbReference type="InterPro" id="IPR050147">
    <property type="entry name" value="Ser/Thr_Dehydratase"/>
</dbReference>
<dbReference type="PROSITE" id="PS51671">
    <property type="entry name" value="ACT"/>
    <property type="match status" value="1"/>
</dbReference>
<feature type="domain" description="ACT" evidence="15">
    <location>
        <begin position="339"/>
        <end position="414"/>
    </location>
</feature>
<protein>
    <recommendedName>
        <fullName evidence="8">L-threonine dehydratase catabolic TdcB</fullName>
        <ecNumber evidence="7">4.3.1.19</ecNumber>
    </recommendedName>
    <alternativeName>
        <fullName evidence="14">Threonine deaminase</fullName>
    </alternativeName>
</protein>
<keyword evidence="11" id="KW-0663">Pyridoxal phosphate</keyword>
<dbReference type="PROSITE" id="PS00165">
    <property type="entry name" value="DEHYDRATASE_SER_THR"/>
    <property type="match status" value="1"/>
</dbReference>
<evidence type="ECO:0000256" key="10">
    <source>
        <dbReference type="ARBA" id="ARBA00022624"/>
    </source>
</evidence>
<dbReference type="EMBL" id="LGSS01000008">
    <property type="protein sequence ID" value="KNF08312.1"/>
    <property type="molecule type" value="Genomic_DNA"/>
</dbReference>
<evidence type="ECO:0000256" key="9">
    <source>
        <dbReference type="ARBA" id="ARBA00022533"/>
    </source>
</evidence>
<evidence type="ECO:0000256" key="12">
    <source>
        <dbReference type="ARBA" id="ARBA00023239"/>
    </source>
</evidence>
<dbReference type="Proteomes" id="UP000037267">
    <property type="component" value="Unassembled WGS sequence"/>
</dbReference>
<evidence type="ECO:0000256" key="6">
    <source>
        <dbReference type="ARBA" id="ARBA00011447"/>
    </source>
</evidence>
<dbReference type="InterPro" id="IPR002912">
    <property type="entry name" value="ACT_dom"/>
</dbReference>
<evidence type="ECO:0000256" key="3">
    <source>
        <dbReference type="ARBA" id="ARBA00004810"/>
    </source>
</evidence>
<evidence type="ECO:0000313" key="16">
    <source>
        <dbReference type="EMBL" id="KNF08312.1"/>
    </source>
</evidence>
<evidence type="ECO:0000256" key="2">
    <source>
        <dbReference type="ARBA" id="ARBA00001933"/>
    </source>
</evidence>
<dbReference type="STRING" id="1503.CLPU_8c00770"/>
<dbReference type="InterPro" id="IPR045865">
    <property type="entry name" value="ACT-like_dom_sf"/>
</dbReference>
<evidence type="ECO:0000256" key="4">
    <source>
        <dbReference type="ARBA" id="ARBA00004958"/>
    </source>
</evidence>
<dbReference type="Gene3D" id="3.30.70.260">
    <property type="match status" value="1"/>
</dbReference>
<dbReference type="FunFam" id="3.40.50.1100:FF:000007">
    <property type="entry name" value="L-threonine dehydratase catabolic TdcB"/>
    <property type="match status" value="1"/>
</dbReference>
<dbReference type="SUPFAM" id="SSF55021">
    <property type="entry name" value="ACT-like"/>
    <property type="match status" value="1"/>
</dbReference>
<dbReference type="InterPro" id="IPR036052">
    <property type="entry name" value="TrpB-like_PALP_sf"/>
</dbReference>
<comment type="pathway">
    <text evidence="3">Amino-acid biosynthesis; L-isoleucine biosynthesis; 2-oxobutanoate from L-threonine: step 1/1.</text>
</comment>
<dbReference type="PANTHER" id="PTHR48078">
    <property type="entry name" value="THREONINE DEHYDRATASE, MITOCHONDRIAL-RELATED"/>
    <property type="match status" value="1"/>
</dbReference>
<dbReference type="RefSeq" id="WP_050355412.1">
    <property type="nucleotide sequence ID" value="NZ_LGSS01000008.1"/>
</dbReference>
<organism evidence="16 17">
    <name type="scientific">Gottschalkia purinilytica</name>
    <name type="common">Clostridium purinilyticum</name>
    <dbReference type="NCBI Taxonomy" id="1503"/>
    <lineage>
        <taxon>Bacteria</taxon>
        <taxon>Bacillati</taxon>
        <taxon>Bacillota</taxon>
        <taxon>Tissierellia</taxon>
        <taxon>Tissierellales</taxon>
        <taxon>Gottschalkiaceae</taxon>
        <taxon>Gottschalkia</taxon>
    </lineage>
</organism>
<dbReference type="AlphaFoldDB" id="A0A0L0WA57"/>
<keyword evidence="17" id="KW-1185">Reference proteome</keyword>
<dbReference type="PATRIC" id="fig|1503.3.peg.3217"/>
<dbReference type="GO" id="GO:0006565">
    <property type="term" value="P:L-serine catabolic process"/>
    <property type="evidence" value="ECO:0007669"/>
    <property type="project" value="TreeGrafter"/>
</dbReference>
<reference evidence="17" key="1">
    <citation type="submission" date="2015-07" db="EMBL/GenBank/DDBJ databases">
        <title>Draft genome sequence of the purine-degrading Gottschalkia purinilyticum DSM 1384 (formerly Clostridium purinilyticum).</title>
        <authorList>
            <person name="Poehlein A."/>
            <person name="Schiel-Bengelsdorf B."/>
            <person name="Bengelsdorf F.R."/>
            <person name="Daniel R."/>
            <person name="Duerre P."/>
        </authorList>
    </citation>
    <scope>NUCLEOTIDE SEQUENCE [LARGE SCALE GENOMIC DNA]</scope>
    <source>
        <strain evidence="17">DSM 1384</strain>
    </source>
</reference>
<dbReference type="GO" id="GO:0030170">
    <property type="term" value="F:pyridoxal phosphate binding"/>
    <property type="evidence" value="ECO:0007669"/>
    <property type="project" value="InterPro"/>
</dbReference>
<dbReference type="NCBIfam" id="TIGR01127">
    <property type="entry name" value="ilvA_1Cterm"/>
    <property type="match status" value="1"/>
</dbReference>
<dbReference type="UniPathway" id="UPA00047">
    <property type="reaction ID" value="UER00054"/>
</dbReference>
<accession>A0A0L0WA57</accession>
<dbReference type="FunFam" id="3.40.50.1100:FF:000005">
    <property type="entry name" value="Threonine dehydratase catabolic"/>
    <property type="match status" value="1"/>
</dbReference>
<evidence type="ECO:0000256" key="13">
    <source>
        <dbReference type="ARBA" id="ARBA00025527"/>
    </source>
</evidence>
<keyword evidence="9" id="KW-0021">Allosteric enzyme</keyword>
<comment type="similarity">
    <text evidence="5">Belongs to the serine/threonine dehydratase family.</text>
</comment>
<evidence type="ECO:0000256" key="14">
    <source>
        <dbReference type="ARBA" id="ARBA00031427"/>
    </source>
</evidence>
<dbReference type="InterPro" id="IPR044561">
    <property type="entry name" value="ACT_ThrD-II-like"/>
</dbReference>
<gene>
    <name evidence="16" type="primary">tdcB</name>
    <name evidence="16" type="ORF">CLPU_8c00770</name>
</gene>
<dbReference type="InterPro" id="IPR005789">
    <property type="entry name" value="Thr_deHydtase_catblc"/>
</dbReference>
<dbReference type="SUPFAM" id="SSF53686">
    <property type="entry name" value="Tryptophan synthase beta subunit-like PLP-dependent enzymes"/>
    <property type="match status" value="1"/>
</dbReference>
<keyword evidence="10" id="KW-0028">Amino-acid biosynthesis</keyword>
<dbReference type="GO" id="GO:0004794">
    <property type="term" value="F:threonine deaminase activity"/>
    <property type="evidence" value="ECO:0007669"/>
    <property type="project" value="UniProtKB-EC"/>
</dbReference>
<comment type="caution">
    <text evidence="16">The sequence shown here is derived from an EMBL/GenBank/DDBJ whole genome shotgun (WGS) entry which is preliminary data.</text>
</comment>
<evidence type="ECO:0000256" key="5">
    <source>
        <dbReference type="ARBA" id="ARBA00010869"/>
    </source>
</evidence>
<dbReference type="GO" id="GO:0070689">
    <property type="term" value="P:L-threonine catabolic process to propionate"/>
    <property type="evidence" value="ECO:0007669"/>
    <property type="project" value="UniProtKB-UniPathway"/>
</dbReference>
<comment type="cofactor">
    <cofactor evidence="2">
        <name>pyridoxal 5'-phosphate</name>
        <dbReference type="ChEBI" id="CHEBI:597326"/>
    </cofactor>
</comment>
<dbReference type="Gene3D" id="3.40.50.1100">
    <property type="match status" value="2"/>
</dbReference>
<comment type="subunit">
    <text evidence="6">In the native structure, TdcB is in a dimeric form, whereas in the TdcB-AMP complex, it exists in a tetrameric form (dimer of dimers).</text>
</comment>
<evidence type="ECO:0000256" key="1">
    <source>
        <dbReference type="ARBA" id="ARBA00001274"/>
    </source>
</evidence>
<evidence type="ECO:0000256" key="11">
    <source>
        <dbReference type="ARBA" id="ARBA00022898"/>
    </source>
</evidence>
<evidence type="ECO:0000259" key="15">
    <source>
        <dbReference type="PROSITE" id="PS51671"/>
    </source>
</evidence>
<name>A0A0L0WA57_GOTPU</name>
<sequence length="414" mass="45549">MAVLNKKESFDVNNIVKHLNFPESRKNLEGTLKKTNLIYSNIFSEEYENEVYIKPENIQTTGSFKIRGAYNRICKLSLEERQKGLIASSAGNHAQGVAYAAQKLGVKATIVMPKTTPLIKVEATKSYGANVVLCGDCYDEAYAEARRLEKENGYVFIHPFNDLDVIEGQGTIGLEILEELKDVDCILVPIGGGGLISGVAIAAKSANPNVKIIGVEPEGAKAMKLSVDNNKLTYLDKVNTIADGVAVKEPGDLNFSIIREYVDEIVTVSDFDIMESFLILLEKHKFIGENSGVLSLAGLKKVKETNKKVVCVVSGGNIDVLNISSMINQGLLSRGRIFCFSVDLPDKPGELLKVSEILSDLNANIVKLEHNQFKAIDRFVQVQLEVTVETNGHKHIEQILSVLQQKGYSITRVY</sequence>
<dbReference type="EC" id="4.3.1.19" evidence="7"/>
<dbReference type="InterPro" id="IPR001926">
    <property type="entry name" value="TrpB-like_PALP"/>
</dbReference>
<dbReference type="CDD" id="cd01562">
    <property type="entry name" value="Thr-dehyd"/>
    <property type="match status" value="1"/>
</dbReference>
<evidence type="ECO:0000256" key="7">
    <source>
        <dbReference type="ARBA" id="ARBA00012096"/>
    </source>
</evidence>
<comment type="function">
    <text evidence="13">Catalyzes the anaerobic formation of alpha-ketobutyrate and ammonia from threonine in a two-step reaction. The first step involved a dehydration of threonine and a production of enamine intermediates (aminocrotonate), which tautomerizes to its imine form (iminobutyrate). Both intermediates are unstable and short-lived. The second step is the nonenzymatic hydrolysis of the enamine/imine intermediates to form 2-ketobutyrate and free ammonia. In the low water environment of the cell, the second step is accelerated by RidA.</text>
</comment>
<proteinExistence type="inferred from homology"/>
<evidence type="ECO:0000256" key="8">
    <source>
        <dbReference type="ARBA" id="ARBA00022248"/>
    </source>
</evidence>
<dbReference type="PANTHER" id="PTHR48078:SF6">
    <property type="entry name" value="L-THREONINE DEHYDRATASE CATABOLIC TDCB"/>
    <property type="match status" value="1"/>
</dbReference>
<dbReference type="InterPro" id="IPR000634">
    <property type="entry name" value="Ser/Thr_deHydtase_PyrdxlP-BS"/>
</dbReference>
<keyword evidence="10" id="KW-0100">Branched-chain amino acid biosynthesis</keyword>
<keyword evidence="10" id="KW-0412">Isoleucine biosynthesis</keyword>
<dbReference type="UniPathway" id="UPA00052">
    <property type="reaction ID" value="UER00507"/>
</dbReference>
<comment type="catalytic activity">
    <reaction evidence="1">
        <text>L-threonine = 2-oxobutanoate + NH4(+)</text>
        <dbReference type="Rhea" id="RHEA:22108"/>
        <dbReference type="ChEBI" id="CHEBI:16763"/>
        <dbReference type="ChEBI" id="CHEBI:28938"/>
        <dbReference type="ChEBI" id="CHEBI:57926"/>
        <dbReference type="EC" id="4.3.1.19"/>
    </reaction>
</comment>
<comment type="pathway">
    <text evidence="4">Amino-acid degradation; L-threonine degradation via propanoate pathway; propanoate from L-threonine: step 1/4.</text>
</comment>
<dbReference type="GO" id="GO:0003941">
    <property type="term" value="F:L-serine ammonia-lyase activity"/>
    <property type="evidence" value="ECO:0007669"/>
    <property type="project" value="TreeGrafter"/>
</dbReference>
<dbReference type="GO" id="GO:0009097">
    <property type="term" value="P:isoleucine biosynthetic process"/>
    <property type="evidence" value="ECO:0007669"/>
    <property type="project" value="UniProtKB-UniPathway"/>
</dbReference>
<dbReference type="CDD" id="cd04886">
    <property type="entry name" value="ACT_ThrD-II-like"/>
    <property type="match status" value="1"/>
</dbReference>
<dbReference type="OrthoDB" id="9811476at2"/>
<dbReference type="Pfam" id="PF00291">
    <property type="entry name" value="PALP"/>
    <property type="match status" value="1"/>
</dbReference>
<evidence type="ECO:0000313" key="17">
    <source>
        <dbReference type="Proteomes" id="UP000037267"/>
    </source>
</evidence>